<name>A0A3B0XSU4_9ZZZZ</name>
<dbReference type="InterPro" id="IPR006145">
    <property type="entry name" value="PsdUridine_synth_RsuA/RluA"/>
</dbReference>
<dbReference type="GO" id="GO:0003723">
    <property type="term" value="F:RNA binding"/>
    <property type="evidence" value="ECO:0007669"/>
    <property type="project" value="InterPro"/>
</dbReference>
<feature type="domain" description="Pseudouridine synthase RsuA/RluA-like" evidence="1">
    <location>
        <begin position="97"/>
        <end position="234"/>
    </location>
</feature>
<gene>
    <name evidence="2" type="ORF">MNBD_GAMMA10-2100</name>
</gene>
<organism evidence="2">
    <name type="scientific">hydrothermal vent metagenome</name>
    <dbReference type="NCBI Taxonomy" id="652676"/>
    <lineage>
        <taxon>unclassified sequences</taxon>
        <taxon>metagenomes</taxon>
        <taxon>ecological metagenomes</taxon>
    </lineage>
</organism>
<dbReference type="PANTHER" id="PTHR21600">
    <property type="entry name" value="MITOCHONDRIAL RNA PSEUDOURIDINE SYNTHASE"/>
    <property type="match status" value="1"/>
</dbReference>
<dbReference type="SUPFAM" id="SSF55120">
    <property type="entry name" value="Pseudouridine synthase"/>
    <property type="match status" value="1"/>
</dbReference>
<accession>A0A3B0XSU4</accession>
<dbReference type="InterPro" id="IPR020103">
    <property type="entry name" value="PsdUridine_synth_cat_dom_sf"/>
</dbReference>
<proteinExistence type="predicted"/>
<evidence type="ECO:0000259" key="1">
    <source>
        <dbReference type="Pfam" id="PF00849"/>
    </source>
</evidence>
<dbReference type="Pfam" id="PF00849">
    <property type="entry name" value="PseudoU_synth_2"/>
    <property type="match status" value="1"/>
</dbReference>
<sequence>MTSLTDFEKHILIESAGEILIDCLSQHTEPGRQQLKRLLQNGAVWLETCHHNGSQSIERIRRAKKVLKQGDTVHVYYNEKIQAEKPPEAELIADEGDYSIWNKPAGMYSQGSKWGDHCTLYRWAEKNLQPQRPAFIVHRLDRAANGLIILAHKKTVAAKFSALFEHHQIGKKYKATVEGVITDIELPHKIENILDGKKAISEIINIKTCIENNTSEVEIIIETGRKHQIRRHLSGLGYPIVGDRLYGAKNLQIDLQLSAVRLDFFCPVTAEKKTYYL</sequence>
<dbReference type="InterPro" id="IPR050188">
    <property type="entry name" value="RluA_PseudoU_synthase"/>
</dbReference>
<dbReference type="AlphaFoldDB" id="A0A3B0XSU4"/>
<reference evidence="2" key="1">
    <citation type="submission" date="2018-06" db="EMBL/GenBank/DDBJ databases">
        <authorList>
            <person name="Zhirakovskaya E."/>
        </authorList>
    </citation>
    <scope>NUCLEOTIDE SEQUENCE</scope>
</reference>
<evidence type="ECO:0000313" key="2">
    <source>
        <dbReference type="EMBL" id="VAW70631.1"/>
    </source>
</evidence>
<dbReference type="Gene3D" id="3.30.2350.10">
    <property type="entry name" value="Pseudouridine synthase"/>
    <property type="match status" value="1"/>
</dbReference>
<dbReference type="GO" id="GO:0009982">
    <property type="term" value="F:pseudouridine synthase activity"/>
    <property type="evidence" value="ECO:0007669"/>
    <property type="project" value="InterPro"/>
</dbReference>
<dbReference type="EMBL" id="UOFJ01000538">
    <property type="protein sequence ID" value="VAW70631.1"/>
    <property type="molecule type" value="Genomic_DNA"/>
</dbReference>
<protein>
    <submittedName>
        <fullName evidence="2">Pseudouridine synthase</fullName>
    </submittedName>
</protein>
<dbReference type="CDD" id="cd02869">
    <property type="entry name" value="PseudoU_synth_RluA_like"/>
    <property type="match status" value="1"/>
</dbReference>
<dbReference type="GO" id="GO:0001522">
    <property type="term" value="P:pseudouridine synthesis"/>
    <property type="evidence" value="ECO:0007669"/>
    <property type="project" value="InterPro"/>
</dbReference>